<dbReference type="AlphaFoldDB" id="A0A8J8PEM8"/>
<reference evidence="1" key="1">
    <citation type="submission" date="2016-03" db="EMBL/GenBank/DDBJ databases">
        <authorList>
            <person name="Borrel G."/>
            <person name="Mccann A."/>
            <person name="O'Toole P.W."/>
        </authorList>
    </citation>
    <scope>NUCLEOTIDE SEQUENCE</scope>
    <source>
        <strain evidence="1">183</strain>
    </source>
</reference>
<dbReference type="EMBL" id="LVVT01000024">
    <property type="protein sequence ID" value="TQS81144.1"/>
    <property type="molecule type" value="Genomic_DNA"/>
</dbReference>
<dbReference type="RefSeq" id="WP_400195186.1">
    <property type="nucleotide sequence ID" value="NZ_CAYAYE010000021.1"/>
</dbReference>
<proteinExistence type="predicted"/>
<name>A0A8J8PEM8_9ARCH</name>
<dbReference type="Proteomes" id="UP000752814">
    <property type="component" value="Unassembled WGS sequence"/>
</dbReference>
<gene>
    <name evidence="1" type="ORF">A3207_04515</name>
</gene>
<comment type="caution">
    <text evidence="1">The sequence shown here is derived from an EMBL/GenBank/DDBJ whole genome shotgun (WGS) entry which is preliminary data.</text>
</comment>
<protein>
    <submittedName>
        <fullName evidence="1">Uncharacterized protein</fullName>
    </submittedName>
</protein>
<evidence type="ECO:0000313" key="1">
    <source>
        <dbReference type="EMBL" id="TQS81144.1"/>
    </source>
</evidence>
<accession>A0A8J8PEM8</accession>
<organism evidence="1 2">
    <name type="scientific">Candidatus Methanomassiliicoccus intestinalis</name>
    <dbReference type="NCBI Taxonomy" id="1406512"/>
    <lineage>
        <taxon>Archaea</taxon>
        <taxon>Methanobacteriati</taxon>
        <taxon>Thermoplasmatota</taxon>
        <taxon>Thermoplasmata</taxon>
        <taxon>Methanomassiliicoccales</taxon>
        <taxon>Methanomassiliicoccaceae</taxon>
        <taxon>Methanomassiliicoccus</taxon>
    </lineage>
</organism>
<sequence>MKLAEYEKVKNYTYLEYCDYLQDKYGIGLCDYMTQSWNKNPKVTRTNEGLLAHHKYEDHAIMLSNKEYARNNPFEWQLAENIVYCDYLEHLLLHILICEHPAADKNILEAVGIGGVINYIVPELNDVYSGWQTGKKWQKNCHDAIMDDKDTYLTLLKRFKTTCRSYPHFKEDCLYTSFNEHYGLWSKEQNQELFNEIESL</sequence>
<evidence type="ECO:0000313" key="2">
    <source>
        <dbReference type="Proteomes" id="UP000752814"/>
    </source>
</evidence>